<evidence type="ECO:0000313" key="4">
    <source>
        <dbReference type="WBParaSite" id="GPUH_0000551301-mRNA-1"/>
    </source>
</evidence>
<evidence type="ECO:0000256" key="1">
    <source>
        <dbReference type="SAM" id="MobiDB-lite"/>
    </source>
</evidence>
<reference evidence="2 3" key="2">
    <citation type="submission" date="2018-11" db="EMBL/GenBank/DDBJ databases">
        <authorList>
            <consortium name="Pathogen Informatics"/>
        </authorList>
    </citation>
    <scope>NUCLEOTIDE SEQUENCE [LARGE SCALE GENOMIC DNA]</scope>
</reference>
<name>A0A183D9W5_9BILA</name>
<proteinExistence type="predicted"/>
<dbReference type="AlphaFoldDB" id="A0A183D9W5"/>
<dbReference type="WBParaSite" id="GPUH_0000551301-mRNA-1">
    <property type="protein sequence ID" value="GPUH_0000551301-mRNA-1"/>
    <property type="gene ID" value="GPUH_0000551301"/>
</dbReference>
<evidence type="ECO:0000313" key="3">
    <source>
        <dbReference type="Proteomes" id="UP000271098"/>
    </source>
</evidence>
<sequence length="162" mass="17477">MLQFVSSDAFFSHPFIVASSSSSTSPVKQRDPLSASPPQLPSSPCQRTSMQQLSPTASRRTVSGSKLASAQFSTTSSSSRHNTFPSLGQPAVVSDSDDFTFLPSFHGTAQFPPFGTNPTKTQSPLLARRPLSAANPNIDSHSCNPMKQIKVIFFFFCQNTTN</sequence>
<dbReference type="EMBL" id="UYRT01011797">
    <property type="protein sequence ID" value="VDK51077.1"/>
    <property type="molecule type" value="Genomic_DNA"/>
</dbReference>
<evidence type="ECO:0000313" key="2">
    <source>
        <dbReference type="EMBL" id="VDK51077.1"/>
    </source>
</evidence>
<feature type="region of interest" description="Disordered" evidence="1">
    <location>
        <begin position="19"/>
        <end position="89"/>
    </location>
</feature>
<dbReference type="Proteomes" id="UP000271098">
    <property type="component" value="Unassembled WGS sequence"/>
</dbReference>
<organism evidence="4">
    <name type="scientific">Gongylonema pulchrum</name>
    <dbReference type="NCBI Taxonomy" id="637853"/>
    <lineage>
        <taxon>Eukaryota</taxon>
        <taxon>Metazoa</taxon>
        <taxon>Ecdysozoa</taxon>
        <taxon>Nematoda</taxon>
        <taxon>Chromadorea</taxon>
        <taxon>Rhabditida</taxon>
        <taxon>Spirurina</taxon>
        <taxon>Spiruromorpha</taxon>
        <taxon>Spiruroidea</taxon>
        <taxon>Gongylonematidae</taxon>
        <taxon>Gongylonema</taxon>
    </lineage>
</organism>
<keyword evidence="3" id="KW-1185">Reference proteome</keyword>
<feature type="compositionally biased region" description="Polar residues" evidence="1">
    <location>
        <begin position="45"/>
        <end position="72"/>
    </location>
</feature>
<reference evidence="4" key="1">
    <citation type="submission" date="2016-06" db="UniProtKB">
        <authorList>
            <consortium name="WormBaseParasite"/>
        </authorList>
    </citation>
    <scope>IDENTIFICATION</scope>
</reference>
<accession>A0A183D9W5</accession>
<gene>
    <name evidence="2" type="ORF">GPUH_LOCUS5505</name>
</gene>
<protein>
    <submittedName>
        <fullName evidence="2 4">Uncharacterized protein</fullName>
    </submittedName>
</protein>